<evidence type="ECO:0000313" key="1">
    <source>
        <dbReference type="EMBL" id="TEW30345.1"/>
    </source>
</evidence>
<sequence>MNVKGQVTVGYGFSASANFNQSKINADYASVQEQSGIYAGNEGYQINIAQHTDLKGGLITSTENAETENRNQFSTDTFTYSDIQNHADYKGSSIGLSGSMAINFDTPLGKYGQVQSNKQAVNDKGEKLYIDSQGKQTTTSRDSAGNANQAKLAKGLDSLTGTTSFGFGYDKESQSSVTKSGINTQNLIIRDEQGQVEKTGKTVEQVKAEVKTNITTDNAESRSGKLENKFDKEKVLKELNIQVKVTQEFRKNAFSTIDAYVLPKQAELREKIKAAQTEEEKDELYKEIYKLQYQKRLLETTVGIIAGTPEIAITQGTLQLAATKMREETLKNSRLFKGIKDKKTGQILRNDSYSSGYFDGVKLGGVRIDVDVICNSGMGACSKNNDGSITFNGTNDYTLKDAIDPTQNNKAKKLYGETGGFQAVEGGMVF</sequence>
<protein>
    <submittedName>
        <fullName evidence="1">Uncharacterized protein</fullName>
    </submittedName>
</protein>
<dbReference type="Proteomes" id="UP000297565">
    <property type="component" value="Unassembled WGS sequence"/>
</dbReference>
<evidence type="ECO:0000313" key="2">
    <source>
        <dbReference type="Proteomes" id="UP000297565"/>
    </source>
</evidence>
<dbReference type="EMBL" id="SNRV01000006">
    <property type="protein sequence ID" value="TEW30345.1"/>
    <property type="molecule type" value="Genomic_DNA"/>
</dbReference>
<comment type="caution">
    <text evidence="1">The sequence shown here is derived from an EMBL/GenBank/DDBJ whole genome shotgun (WGS) entry which is preliminary data.</text>
</comment>
<organism evidence="1 2">
    <name type="scientific">Histophilus somni</name>
    <name type="common">Haemophilus somnus</name>
    <dbReference type="NCBI Taxonomy" id="731"/>
    <lineage>
        <taxon>Bacteria</taxon>
        <taxon>Pseudomonadati</taxon>
        <taxon>Pseudomonadota</taxon>
        <taxon>Gammaproteobacteria</taxon>
        <taxon>Pasteurellales</taxon>
        <taxon>Pasteurellaceae</taxon>
        <taxon>Histophilus</taxon>
    </lineage>
</organism>
<name>A0AAX2S4F0_HISSO</name>
<proteinExistence type="predicted"/>
<dbReference type="AlphaFoldDB" id="A0AAX2S4F0"/>
<reference evidence="1 2" key="1">
    <citation type="submission" date="2019-03" db="EMBL/GenBank/DDBJ databases">
        <title>Horizontal Gene Transfer Machinery in Histophilus somni.</title>
        <authorList>
            <person name="Mostafa Nazari M."/>
            <person name="Liljebjelke K."/>
        </authorList>
    </citation>
    <scope>NUCLEOTIDE SEQUENCE [LARGE SCALE GENOMIC DNA]</scope>
    <source>
        <strain evidence="1 2">UOC-EPH-KLM-04</strain>
    </source>
</reference>
<accession>A0AAX2S4F0</accession>
<gene>
    <name evidence="1" type="ORF">E2R48_04285</name>
</gene>